<dbReference type="STRING" id="112903.SAMN04490178_12326"/>
<evidence type="ECO:0000256" key="5">
    <source>
        <dbReference type="ARBA" id="ARBA00023136"/>
    </source>
</evidence>
<sequence>MQPQIKLKKSITWLQGSALTVGAVLGAGILVLPSITATMAGPASLISWLLMGLLSLPMVIVISLMSSRFPDSGGMATYVRQGFGDFPSRLTGVLMLTAMPFGMPVTALIGAHYLASVFGWSEAGIHAAAAGMLLLAIALNYRGIELSGRTQLGVVSVILLILAFAVLSALPAIKHSAFLPLLPHGWTAVGEAMSLIFFAFIGWEMIGNLAEEFKNPTKDIPISLGISVILVNLLYLAVAFVTIGSNVYHSETPLTAMVTLISYRWGSMAGIVVAILGFIACYCPVQTFIAGFSRLVYAQARDGHFPPHFGQLHTKFQTPHIALLAFAPLYLLILSLSYVLSWDLKALINLPCANFLIVYLLGMLASARILSGKAAKLLAWFSAFVSGIVFLFSGWAILYPLGIAGLLSLRQFRARLKPN</sequence>
<organism evidence="7 8">
    <name type="scientific">Propionispora vibrioides</name>
    <dbReference type="NCBI Taxonomy" id="112903"/>
    <lineage>
        <taxon>Bacteria</taxon>
        <taxon>Bacillati</taxon>
        <taxon>Bacillota</taxon>
        <taxon>Negativicutes</taxon>
        <taxon>Selenomonadales</taxon>
        <taxon>Sporomusaceae</taxon>
        <taxon>Propionispora</taxon>
    </lineage>
</organism>
<feature type="transmembrane region" description="Helical" evidence="6">
    <location>
        <begin position="346"/>
        <end position="365"/>
    </location>
</feature>
<protein>
    <submittedName>
        <fullName evidence="7">Amino acid/polyamine/organocation transporter, APC superfamily</fullName>
    </submittedName>
</protein>
<evidence type="ECO:0000313" key="8">
    <source>
        <dbReference type="Proteomes" id="UP000198847"/>
    </source>
</evidence>
<feature type="transmembrane region" description="Helical" evidence="6">
    <location>
        <begin position="123"/>
        <end position="141"/>
    </location>
</feature>
<gene>
    <name evidence="7" type="ORF">SAMN04490178_12326</name>
</gene>
<dbReference type="GO" id="GO:0005886">
    <property type="term" value="C:plasma membrane"/>
    <property type="evidence" value="ECO:0007669"/>
    <property type="project" value="UniProtKB-SubCell"/>
</dbReference>
<feature type="transmembrane region" description="Helical" evidence="6">
    <location>
        <begin position="265"/>
        <end position="285"/>
    </location>
</feature>
<comment type="subcellular location">
    <subcellularLocation>
        <location evidence="1">Cell membrane</location>
        <topology evidence="1">Multi-pass membrane protein</topology>
    </subcellularLocation>
</comment>
<proteinExistence type="predicted"/>
<dbReference type="PIRSF" id="PIRSF006060">
    <property type="entry name" value="AA_transporter"/>
    <property type="match status" value="1"/>
</dbReference>
<feature type="transmembrane region" description="Helical" evidence="6">
    <location>
        <begin position="12"/>
        <end position="33"/>
    </location>
</feature>
<feature type="transmembrane region" description="Helical" evidence="6">
    <location>
        <begin position="90"/>
        <end position="111"/>
    </location>
</feature>
<keyword evidence="8" id="KW-1185">Reference proteome</keyword>
<feature type="transmembrane region" description="Helical" evidence="6">
    <location>
        <begin position="321"/>
        <end position="340"/>
    </location>
</feature>
<reference evidence="7 8" key="1">
    <citation type="submission" date="2016-10" db="EMBL/GenBank/DDBJ databases">
        <authorList>
            <person name="de Groot N.N."/>
        </authorList>
    </citation>
    <scope>NUCLEOTIDE SEQUENCE [LARGE SCALE GENOMIC DNA]</scope>
    <source>
        <strain evidence="7 8">DSM 13305</strain>
    </source>
</reference>
<evidence type="ECO:0000256" key="2">
    <source>
        <dbReference type="ARBA" id="ARBA00022475"/>
    </source>
</evidence>
<dbReference type="Pfam" id="PF13520">
    <property type="entry name" value="AA_permease_2"/>
    <property type="match status" value="1"/>
</dbReference>
<dbReference type="PANTHER" id="PTHR42770:SF13">
    <property type="entry name" value="L-METHIONINE_BRANCHED-CHAIN AMINO ACID EXPORTER YJEH"/>
    <property type="match status" value="1"/>
</dbReference>
<dbReference type="Gene3D" id="1.20.1740.10">
    <property type="entry name" value="Amino acid/polyamine transporter I"/>
    <property type="match status" value="1"/>
</dbReference>
<feature type="transmembrane region" description="Helical" evidence="6">
    <location>
        <begin position="224"/>
        <end position="245"/>
    </location>
</feature>
<dbReference type="GO" id="GO:0022857">
    <property type="term" value="F:transmembrane transporter activity"/>
    <property type="evidence" value="ECO:0007669"/>
    <property type="project" value="InterPro"/>
</dbReference>
<evidence type="ECO:0000256" key="3">
    <source>
        <dbReference type="ARBA" id="ARBA00022692"/>
    </source>
</evidence>
<keyword evidence="3 6" id="KW-0812">Transmembrane</keyword>
<keyword evidence="5 6" id="KW-0472">Membrane</keyword>
<dbReference type="InterPro" id="IPR002293">
    <property type="entry name" value="AA/rel_permease1"/>
</dbReference>
<feature type="transmembrane region" description="Helical" evidence="6">
    <location>
        <begin position="45"/>
        <end position="69"/>
    </location>
</feature>
<evidence type="ECO:0000256" key="4">
    <source>
        <dbReference type="ARBA" id="ARBA00022989"/>
    </source>
</evidence>
<feature type="transmembrane region" description="Helical" evidence="6">
    <location>
        <begin position="153"/>
        <end position="173"/>
    </location>
</feature>
<keyword evidence="4 6" id="KW-1133">Transmembrane helix</keyword>
<dbReference type="PANTHER" id="PTHR42770">
    <property type="entry name" value="AMINO ACID TRANSPORTER-RELATED"/>
    <property type="match status" value="1"/>
</dbReference>
<feature type="transmembrane region" description="Helical" evidence="6">
    <location>
        <begin position="185"/>
        <end position="203"/>
    </location>
</feature>
<evidence type="ECO:0000313" key="7">
    <source>
        <dbReference type="EMBL" id="SEP38504.1"/>
    </source>
</evidence>
<dbReference type="OrthoDB" id="178667at2"/>
<evidence type="ECO:0000256" key="6">
    <source>
        <dbReference type="SAM" id="Phobius"/>
    </source>
</evidence>
<dbReference type="Proteomes" id="UP000198847">
    <property type="component" value="Unassembled WGS sequence"/>
</dbReference>
<evidence type="ECO:0000256" key="1">
    <source>
        <dbReference type="ARBA" id="ARBA00004651"/>
    </source>
</evidence>
<keyword evidence="2" id="KW-1003">Cell membrane</keyword>
<feature type="transmembrane region" description="Helical" evidence="6">
    <location>
        <begin position="377"/>
        <end position="398"/>
    </location>
</feature>
<name>A0A1H8XEP9_9FIRM</name>
<accession>A0A1H8XEP9</accession>
<dbReference type="EMBL" id="FODY01000023">
    <property type="protein sequence ID" value="SEP38504.1"/>
    <property type="molecule type" value="Genomic_DNA"/>
</dbReference>
<dbReference type="RefSeq" id="WP_091749835.1">
    <property type="nucleotide sequence ID" value="NZ_FODY01000023.1"/>
</dbReference>
<dbReference type="AlphaFoldDB" id="A0A1H8XEP9"/>
<dbReference type="InterPro" id="IPR050367">
    <property type="entry name" value="APC_superfamily"/>
</dbReference>